<dbReference type="OrthoDB" id="7570050at2"/>
<dbReference type="Pfam" id="PF03653">
    <property type="entry name" value="UPF0093"/>
    <property type="match status" value="1"/>
</dbReference>
<evidence type="ECO:0000313" key="4">
    <source>
        <dbReference type="Proteomes" id="UP000078272"/>
    </source>
</evidence>
<keyword evidence="1" id="KW-0349">Heme</keyword>
<proteinExistence type="inferred from homology"/>
<keyword evidence="2" id="KW-0812">Transmembrane</keyword>
<organism evidence="3 4">
    <name type="scientific">Aureimonas ureilytica</name>
    <dbReference type="NCBI Taxonomy" id="401562"/>
    <lineage>
        <taxon>Bacteria</taxon>
        <taxon>Pseudomonadati</taxon>
        <taxon>Pseudomonadota</taxon>
        <taxon>Alphaproteobacteria</taxon>
        <taxon>Hyphomicrobiales</taxon>
        <taxon>Aurantimonadaceae</taxon>
        <taxon>Aureimonas</taxon>
    </lineage>
</organism>
<evidence type="ECO:0000256" key="2">
    <source>
        <dbReference type="SAM" id="Phobius"/>
    </source>
</evidence>
<comment type="function">
    <text evidence="1">Catalyzes the oxidation of protoporphyrinogen IX to protoporphyrin IX.</text>
</comment>
<dbReference type="PATRIC" id="fig|401562.3.peg.1498"/>
<dbReference type="STRING" id="401562.NS365_16875"/>
<dbReference type="PIRSF" id="PIRSF004638">
    <property type="entry name" value="UCP004638"/>
    <property type="match status" value="1"/>
</dbReference>
<evidence type="ECO:0000313" key="3">
    <source>
        <dbReference type="EMBL" id="KTQ95836.1"/>
    </source>
</evidence>
<gene>
    <name evidence="3" type="ORF">NS226_10120</name>
</gene>
<keyword evidence="1 2" id="KW-0472">Membrane</keyword>
<keyword evidence="1" id="KW-0408">Iron</keyword>
<dbReference type="GO" id="GO:0005886">
    <property type="term" value="C:plasma membrane"/>
    <property type="evidence" value="ECO:0007669"/>
    <property type="project" value="UniProtKB-UniRule"/>
</dbReference>
<comment type="cofactor">
    <cofactor evidence="1">
        <name>heme b</name>
        <dbReference type="ChEBI" id="CHEBI:60344"/>
    </cofactor>
    <text evidence="1">Binds 1 heme b (iron(II)-protoporphyrin IX) group per subunit.</text>
</comment>
<reference evidence="3 4" key="1">
    <citation type="journal article" date="2016" name="Front. Microbiol.">
        <title>Genomic Resource of Rice Seed Associated Bacteria.</title>
        <authorList>
            <person name="Midha S."/>
            <person name="Bansal K."/>
            <person name="Sharma S."/>
            <person name="Kumar N."/>
            <person name="Patil P.P."/>
            <person name="Chaudhry V."/>
            <person name="Patil P.B."/>
        </authorList>
    </citation>
    <scope>NUCLEOTIDE SEQUENCE [LARGE SCALE GENOMIC DNA]</scope>
    <source>
        <strain evidence="3 4">NS226</strain>
    </source>
</reference>
<dbReference type="GO" id="GO:0006782">
    <property type="term" value="P:protoporphyrinogen IX biosynthetic process"/>
    <property type="evidence" value="ECO:0007669"/>
    <property type="project" value="UniProtKB-UniRule"/>
</dbReference>
<keyword evidence="1" id="KW-0479">Metal-binding</keyword>
<comment type="similarity">
    <text evidence="1">Belongs to the HemJ family.</text>
</comment>
<feature type="transmembrane region" description="Helical" evidence="2">
    <location>
        <begin position="83"/>
        <end position="104"/>
    </location>
</feature>
<dbReference type="Proteomes" id="UP000078272">
    <property type="component" value="Unassembled WGS sequence"/>
</dbReference>
<feature type="transmembrane region" description="Helical" evidence="2">
    <location>
        <begin position="6"/>
        <end position="27"/>
    </location>
</feature>
<comment type="catalytic activity">
    <reaction evidence="1">
        <text>protoporphyrinogen IX + 3 A = protoporphyrin IX + 3 AH2</text>
        <dbReference type="Rhea" id="RHEA:62000"/>
        <dbReference type="ChEBI" id="CHEBI:13193"/>
        <dbReference type="ChEBI" id="CHEBI:17499"/>
        <dbReference type="ChEBI" id="CHEBI:57306"/>
        <dbReference type="ChEBI" id="CHEBI:57307"/>
    </reaction>
</comment>
<dbReference type="GO" id="GO:0046872">
    <property type="term" value="F:metal ion binding"/>
    <property type="evidence" value="ECO:0007669"/>
    <property type="project" value="UniProtKB-UniRule"/>
</dbReference>
<dbReference type="AlphaFoldDB" id="A0A175R9T5"/>
<accession>A0A175R9T5</accession>
<dbReference type="EMBL" id="LDPZ01000020">
    <property type="protein sequence ID" value="KTQ95836.1"/>
    <property type="molecule type" value="Genomic_DNA"/>
</dbReference>
<name>A0A175R9T5_9HYPH</name>
<comment type="caution">
    <text evidence="3">The sequence shown here is derived from an EMBL/GenBank/DDBJ whole genome shotgun (WGS) entry which is preliminary data.</text>
</comment>
<sequence>MLVWTKSLHIAALVIWCGGLLLLPVLMNQREAAGHGPPLHRLHAFTRFAYIVVISPAAFLAIASGTALILLREVFTAWFALKLLFVGVLTALHVWTGLVILSLFEEEKHFRAWRMVSALVVLSLTLLAILWLVLAKPAVDLALVPDLFHRPGALGEFGRGLIRRLTP</sequence>
<feature type="transmembrane region" description="Helical" evidence="2">
    <location>
        <begin position="48"/>
        <end position="71"/>
    </location>
</feature>
<comment type="pathway">
    <text evidence="1">Porphyrin-containing compound metabolism; protoporphyrin-IX biosynthesis; protoporphyrin-IX from protoporphyrinogen-IX: step 1/1.</text>
</comment>
<dbReference type="eggNOG" id="COG1981">
    <property type="taxonomic scope" value="Bacteria"/>
</dbReference>
<dbReference type="EC" id="1.3.99.-" evidence="1"/>
<protein>
    <recommendedName>
        <fullName evidence="1">Protoporphyrinogen IX oxidase</fullName>
        <ecNumber evidence="1">1.3.99.-</ecNumber>
    </recommendedName>
</protein>
<keyword evidence="1" id="KW-1003">Cell membrane</keyword>
<keyword evidence="2" id="KW-1133">Transmembrane helix</keyword>
<dbReference type="InterPro" id="IPR005265">
    <property type="entry name" value="HemJ-like"/>
</dbReference>
<evidence type="ECO:0000256" key="1">
    <source>
        <dbReference type="PIRNR" id="PIRNR004638"/>
    </source>
</evidence>
<feature type="transmembrane region" description="Helical" evidence="2">
    <location>
        <begin position="116"/>
        <end position="134"/>
    </location>
</feature>
<dbReference type="UniPathway" id="UPA00251">
    <property type="reaction ID" value="UER00324"/>
</dbReference>
<dbReference type="GO" id="GO:0070818">
    <property type="term" value="F:protoporphyrinogen oxidase activity"/>
    <property type="evidence" value="ECO:0007669"/>
    <property type="project" value="UniProtKB-UniRule"/>
</dbReference>